<dbReference type="Gene3D" id="1.10.260.40">
    <property type="entry name" value="lambda repressor-like DNA-binding domains"/>
    <property type="match status" value="1"/>
</dbReference>
<feature type="compositionally biased region" description="Low complexity" evidence="4">
    <location>
        <begin position="16"/>
        <end position="36"/>
    </location>
</feature>
<organism evidence="6 7">
    <name type="scientific">Bifidobacterium aemilianum</name>
    <dbReference type="NCBI Taxonomy" id="2493120"/>
    <lineage>
        <taxon>Bacteria</taxon>
        <taxon>Bacillati</taxon>
        <taxon>Actinomycetota</taxon>
        <taxon>Actinomycetes</taxon>
        <taxon>Bifidobacteriales</taxon>
        <taxon>Bifidobacteriaceae</taxon>
        <taxon>Bifidobacterium</taxon>
    </lineage>
</organism>
<keyword evidence="7" id="KW-1185">Reference proteome</keyword>
<reference evidence="6 7" key="1">
    <citation type="submission" date="2017-10" db="EMBL/GenBank/DDBJ databases">
        <title>Bifidobacterium xylocopum sp. nov. and Bifidobacterium aemilianum sp. nov., from the carpenter bee (Xylocopa violacea) digestive tract.</title>
        <authorList>
            <person name="Alberoni D."/>
            <person name="Baffoni L."/>
            <person name="Di Gioia D."/>
            <person name="Gaggia F."/>
            <person name="Biavati B."/>
        </authorList>
    </citation>
    <scope>NUCLEOTIDE SEQUENCE [LARGE SCALE GENOMIC DNA]</scope>
    <source>
        <strain evidence="6 7">XV10</strain>
    </source>
</reference>
<evidence type="ECO:0000256" key="1">
    <source>
        <dbReference type="ARBA" id="ARBA00023015"/>
    </source>
</evidence>
<keyword evidence="2" id="KW-0238">DNA-binding</keyword>
<accession>A0A366KAD7</accession>
<dbReference type="Pfam" id="PF00356">
    <property type="entry name" value="LacI"/>
    <property type="match status" value="1"/>
</dbReference>
<evidence type="ECO:0000313" key="7">
    <source>
        <dbReference type="Proteomes" id="UP000252530"/>
    </source>
</evidence>
<dbReference type="OrthoDB" id="1938857at2"/>
<feature type="region of interest" description="Disordered" evidence="4">
    <location>
        <begin position="1"/>
        <end position="50"/>
    </location>
</feature>
<dbReference type="InterPro" id="IPR046335">
    <property type="entry name" value="LacI/GalR-like_sensor"/>
</dbReference>
<sequence>MGVTGKGQSGRSGNASRQTQRGGQSTSSSARGSQAGVQESEPTEARNRPRVGLKDIAQELGISQTAVSFAINDRPGVSDETKRRVKEAAAAMGWSPAYAAQALGSSKTMTVGFAPARSADGFQTESFMLHFMAGIHSSLSTKGYGLLYRPCASLTEELATYRDWARRRRVDGVILVDLRADDPRPALLTELGLPAVLAGGPDPVLNIPSLSIDDSRTMRTILDHLAQMGHRSIAYLSGDERLDYSQARVEAFRSFAHKHALEASSVDFTDFDPATASALTQSKLSGPHPFTAFIYENETMAASSMRVLAEVMIRGDRGGLGGKRFPHGLPAMVSFEDSFVCEATYPSITAVHRDAGQYGTKVANLLCRLLAGEPVSGNRRILTPKLVVRESTRLTVDPNHLDPVF</sequence>
<dbReference type="GO" id="GO:0000976">
    <property type="term" value="F:transcription cis-regulatory region binding"/>
    <property type="evidence" value="ECO:0007669"/>
    <property type="project" value="TreeGrafter"/>
</dbReference>
<evidence type="ECO:0000256" key="4">
    <source>
        <dbReference type="SAM" id="MobiDB-lite"/>
    </source>
</evidence>
<gene>
    <name evidence="6" type="ORF">CRD60_06410</name>
</gene>
<feature type="compositionally biased region" description="Gly residues" evidence="4">
    <location>
        <begin position="1"/>
        <end position="10"/>
    </location>
</feature>
<dbReference type="SMART" id="SM00354">
    <property type="entry name" value="HTH_LACI"/>
    <property type="match status" value="1"/>
</dbReference>
<protein>
    <submittedName>
        <fullName evidence="6">LacI family transcriptional regulator</fullName>
    </submittedName>
</protein>
<dbReference type="AlphaFoldDB" id="A0A366KAD7"/>
<dbReference type="PANTHER" id="PTHR30146:SF155">
    <property type="entry name" value="ALANINE RACEMASE"/>
    <property type="match status" value="1"/>
</dbReference>
<dbReference type="InterPro" id="IPR000843">
    <property type="entry name" value="HTH_LacI"/>
</dbReference>
<dbReference type="Pfam" id="PF13377">
    <property type="entry name" value="Peripla_BP_3"/>
    <property type="match status" value="1"/>
</dbReference>
<comment type="caution">
    <text evidence="6">The sequence shown here is derived from an EMBL/GenBank/DDBJ whole genome shotgun (WGS) entry which is preliminary data.</text>
</comment>
<keyword evidence="3" id="KW-0804">Transcription</keyword>
<dbReference type="SUPFAM" id="SSF47413">
    <property type="entry name" value="lambda repressor-like DNA-binding domains"/>
    <property type="match status" value="1"/>
</dbReference>
<name>A0A366KAD7_9BIFI</name>
<dbReference type="PANTHER" id="PTHR30146">
    <property type="entry name" value="LACI-RELATED TRANSCRIPTIONAL REPRESSOR"/>
    <property type="match status" value="1"/>
</dbReference>
<feature type="domain" description="HTH lacI-type" evidence="5">
    <location>
        <begin position="51"/>
        <end position="105"/>
    </location>
</feature>
<keyword evidence="1" id="KW-0805">Transcription regulation</keyword>
<dbReference type="Gene3D" id="3.40.50.2300">
    <property type="match status" value="2"/>
</dbReference>
<evidence type="ECO:0000256" key="3">
    <source>
        <dbReference type="ARBA" id="ARBA00023163"/>
    </source>
</evidence>
<dbReference type="GO" id="GO:0003700">
    <property type="term" value="F:DNA-binding transcription factor activity"/>
    <property type="evidence" value="ECO:0007669"/>
    <property type="project" value="TreeGrafter"/>
</dbReference>
<evidence type="ECO:0000313" key="6">
    <source>
        <dbReference type="EMBL" id="RBP97631.1"/>
    </source>
</evidence>
<dbReference type="Proteomes" id="UP000252530">
    <property type="component" value="Unassembled WGS sequence"/>
</dbReference>
<dbReference type="EMBL" id="PDCG01000005">
    <property type="protein sequence ID" value="RBP97631.1"/>
    <property type="molecule type" value="Genomic_DNA"/>
</dbReference>
<proteinExistence type="predicted"/>
<dbReference type="InterPro" id="IPR028082">
    <property type="entry name" value="Peripla_BP_I"/>
</dbReference>
<dbReference type="InterPro" id="IPR010982">
    <property type="entry name" value="Lambda_DNA-bd_dom_sf"/>
</dbReference>
<dbReference type="SUPFAM" id="SSF53822">
    <property type="entry name" value="Periplasmic binding protein-like I"/>
    <property type="match status" value="1"/>
</dbReference>
<evidence type="ECO:0000256" key="2">
    <source>
        <dbReference type="ARBA" id="ARBA00023125"/>
    </source>
</evidence>
<dbReference type="PROSITE" id="PS50932">
    <property type="entry name" value="HTH_LACI_2"/>
    <property type="match status" value="1"/>
</dbReference>
<evidence type="ECO:0000259" key="5">
    <source>
        <dbReference type="PROSITE" id="PS50932"/>
    </source>
</evidence>